<keyword evidence="3" id="KW-1185">Reference proteome</keyword>
<evidence type="ECO:0000256" key="1">
    <source>
        <dbReference type="SAM" id="MobiDB-lite"/>
    </source>
</evidence>
<dbReference type="EMBL" id="JAKRYL010000008">
    <property type="protein sequence ID" value="MCL7747321.1"/>
    <property type="molecule type" value="Genomic_DNA"/>
</dbReference>
<reference evidence="2" key="1">
    <citation type="submission" date="2022-02" db="EMBL/GenBank/DDBJ databases">
        <title>Halalkalibacter sp. nov. isolated from Lonar Lake, India.</title>
        <authorList>
            <person name="Joshi A."/>
            <person name="Thite S."/>
            <person name="Lodha T."/>
        </authorList>
    </citation>
    <scope>NUCLEOTIDE SEQUENCE</scope>
    <source>
        <strain evidence="2">MEB205</strain>
    </source>
</reference>
<proteinExistence type="predicted"/>
<name>A0A9X2I358_9BACI</name>
<dbReference type="AlphaFoldDB" id="A0A9X2I358"/>
<organism evidence="2 3">
    <name type="scientific">Halalkalibacter alkaliphilus</name>
    <dbReference type="NCBI Taxonomy" id="2917993"/>
    <lineage>
        <taxon>Bacteria</taxon>
        <taxon>Bacillati</taxon>
        <taxon>Bacillota</taxon>
        <taxon>Bacilli</taxon>
        <taxon>Bacillales</taxon>
        <taxon>Bacillaceae</taxon>
        <taxon>Halalkalibacter</taxon>
    </lineage>
</organism>
<protein>
    <submittedName>
        <fullName evidence="2">Uncharacterized protein</fullName>
    </submittedName>
</protein>
<dbReference type="Proteomes" id="UP001139150">
    <property type="component" value="Unassembled WGS sequence"/>
</dbReference>
<dbReference type="RefSeq" id="WP_250096227.1">
    <property type="nucleotide sequence ID" value="NZ_JAKRYL010000008.1"/>
</dbReference>
<gene>
    <name evidence="2" type="ORF">MF646_09335</name>
</gene>
<evidence type="ECO:0000313" key="2">
    <source>
        <dbReference type="EMBL" id="MCL7747321.1"/>
    </source>
</evidence>
<feature type="compositionally biased region" description="Basic and acidic residues" evidence="1">
    <location>
        <begin position="492"/>
        <end position="502"/>
    </location>
</feature>
<evidence type="ECO:0000313" key="3">
    <source>
        <dbReference type="Proteomes" id="UP001139150"/>
    </source>
</evidence>
<accession>A0A9X2I358</accession>
<feature type="region of interest" description="Disordered" evidence="1">
    <location>
        <begin position="492"/>
        <end position="517"/>
    </location>
</feature>
<sequence length="517" mass="60953">MNFGIHNSKLDRDLMKAISRKEIVISKTAINLIFHLLPYVDHDGSIHLDEELIRKRMFCERRSFRRAFDELCEITFKDKKLLTFENGYYVSNFHLSTKGADSYLKHLPIFNSPEFLELTLNQTRLFLYVATLNVWNQDTKVAIENLYKNKLQNDKYGMPVYHSYQDMVDDLFYLIDNGFVSARLPGETSELDKNNSNYKELFNQMCGFVNNKKKRTSKYKKNNHVIGLKVATETYQQPAISNKASEAEIRLLAEKHHMFHEDMKQDTFNMFIGNKKKLMQQFEEAGLNIYRASLEKYFAEKHENIVYYDLKNKAVNYFVDFYLLEEIKKVILSALKFETVKTRGEEFTSQYSFKEGHIHGLVNYFIANSSEEHKVLIDQDIQLIQEAHEVMSSRTAKAPWTDLSDSITAAFVKHTYTVKGMFEEECKKNGIDNADILFEKIDEKELIVSLASNSLLSQQKKADEEAQKLKQIVRFFRKKRIPLRMNAKLLEKQEQERREQQNKQRTHKSNFDWLEQR</sequence>
<comment type="caution">
    <text evidence="2">The sequence shown here is derived from an EMBL/GenBank/DDBJ whole genome shotgun (WGS) entry which is preliminary data.</text>
</comment>